<accession>A0A9P7D957</accession>
<dbReference type="AlphaFoldDB" id="A0A9P7D957"/>
<protein>
    <submittedName>
        <fullName evidence="2">Uncharacterized protein</fullName>
    </submittedName>
</protein>
<organism evidence="2 3">
    <name type="scientific">Suillus placidus</name>
    <dbReference type="NCBI Taxonomy" id="48579"/>
    <lineage>
        <taxon>Eukaryota</taxon>
        <taxon>Fungi</taxon>
        <taxon>Dikarya</taxon>
        <taxon>Basidiomycota</taxon>
        <taxon>Agaricomycotina</taxon>
        <taxon>Agaricomycetes</taxon>
        <taxon>Agaricomycetidae</taxon>
        <taxon>Boletales</taxon>
        <taxon>Suillineae</taxon>
        <taxon>Suillaceae</taxon>
        <taxon>Suillus</taxon>
    </lineage>
</organism>
<evidence type="ECO:0000256" key="1">
    <source>
        <dbReference type="SAM" id="MobiDB-lite"/>
    </source>
</evidence>
<dbReference type="EMBL" id="JABBWD010000002">
    <property type="protein sequence ID" value="KAG1783151.1"/>
    <property type="molecule type" value="Genomic_DNA"/>
</dbReference>
<dbReference type="Proteomes" id="UP000714275">
    <property type="component" value="Unassembled WGS sequence"/>
</dbReference>
<comment type="caution">
    <text evidence="2">The sequence shown here is derived from an EMBL/GenBank/DDBJ whole genome shotgun (WGS) entry which is preliminary data.</text>
</comment>
<proteinExistence type="predicted"/>
<feature type="compositionally biased region" description="Basic residues" evidence="1">
    <location>
        <begin position="133"/>
        <end position="147"/>
    </location>
</feature>
<keyword evidence="3" id="KW-1185">Reference proteome</keyword>
<sequence length="154" mass="18085">MPQKWTSNEQEEFLTWASMLGGFCMRATDKKYEEFWKKSEGLFGDLPTDHILTPDQVKDWQTLWKVMNRDLRTAKNGHLLLQILWRKVKDTANAEIRVQNVTDHGPKLNKCCVYSEECEEVKNKVERTYQKAKAKHAKARLRQKSGKMPKIDDT</sequence>
<name>A0A9P7D957_9AGAM</name>
<reference evidence="2" key="1">
    <citation type="journal article" date="2020" name="New Phytol.">
        <title>Comparative genomics reveals dynamic genome evolution in host specialist ectomycorrhizal fungi.</title>
        <authorList>
            <person name="Lofgren L.A."/>
            <person name="Nguyen N.H."/>
            <person name="Vilgalys R."/>
            <person name="Ruytinx J."/>
            <person name="Liao H.L."/>
            <person name="Branco S."/>
            <person name="Kuo A."/>
            <person name="LaButti K."/>
            <person name="Lipzen A."/>
            <person name="Andreopoulos W."/>
            <person name="Pangilinan J."/>
            <person name="Riley R."/>
            <person name="Hundley H."/>
            <person name="Na H."/>
            <person name="Barry K."/>
            <person name="Grigoriev I.V."/>
            <person name="Stajich J.E."/>
            <person name="Kennedy P.G."/>
        </authorList>
    </citation>
    <scope>NUCLEOTIDE SEQUENCE</scope>
    <source>
        <strain evidence="2">DOB743</strain>
    </source>
</reference>
<evidence type="ECO:0000313" key="2">
    <source>
        <dbReference type="EMBL" id="KAG1783151.1"/>
    </source>
</evidence>
<evidence type="ECO:0000313" key="3">
    <source>
        <dbReference type="Proteomes" id="UP000714275"/>
    </source>
</evidence>
<gene>
    <name evidence="2" type="ORF">EV702DRAFT_1040893</name>
</gene>
<feature type="region of interest" description="Disordered" evidence="1">
    <location>
        <begin position="133"/>
        <end position="154"/>
    </location>
</feature>